<evidence type="ECO:0000313" key="1">
    <source>
        <dbReference type="EMBL" id="KAJ3565933.1"/>
    </source>
</evidence>
<accession>A0A9W8NAJ5</accession>
<proteinExistence type="predicted"/>
<protein>
    <submittedName>
        <fullName evidence="1">Uncharacterized protein</fullName>
    </submittedName>
</protein>
<keyword evidence="2" id="KW-1185">Reference proteome</keyword>
<name>A0A9W8NAJ5_9PEZI</name>
<gene>
    <name evidence="1" type="ORF">NPX13_g7317</name>
</gene>
<dbReference type="AlphaFoldDB" id="A0A9W8NAJ5"/>
<reference evidence="1" key="1">
    <citation type="submission" date="2022-07" db="EMBL/GenBank/DDBJ databases">
        <title>Genome Sequence of Xylaria arbuscula.</title>
        <authorList>
            <person name="Buettner E."/>
        </authorList>
    </citation>
    <scope>NUCLEOTIDE SEQUENCE</scope>
    <source>
        <strain evidence="1">VT107</strain>
    </source>
</reference>
<dbReference type="VEuPathDB" id="FungiDB:F4678DRAFT_466865"/>
<dbReference type="EMBL" id="JANPWZ010001420">
    <property type="protein sequence ID" value="KAJ3565933.1"/>
    <property type="molecule type" value="Genomic_DNA"/>
</dbReference>
<sequence>MDLQSRMDRHQTKLAQSSRFKIMKACREYSSSRCDLLRERLGQVQYWAQARMLGQQVPDKAPDEWRLTDAEWRSWLNGQASSHADPRASSLEHCLNDIPDPSSDIAWRVWGALPYILSADTWCTWKLG</sequence>
<comment type="caution">
    <text evidence="1">The sequence shown here is derived from an EMBL/GenBank/DDBJ whole genome shotgun (WGS) entry which is preliminary data.</text>
</comment>
<organism evidence="1 2">
    <name type="scientific">Xylaria arbuscula</name>
    <dbReference type="NCBI Taxonomy" id="114810"/>
    <lineage>
        <taxon>Eukaryota</taxon>
        <taxon>Fungi</taxon>
        <taxon>Dikarya</taxon>
        <taxon>Ascomycota</taxon>
        <taxon>Pezizomycotina</taxon>
        <taxon>Sordariomycetes</taxon>
        <taxon>Xylariomycetidae</taxon>
        <taxon>Xylariales</taxon>
        <taxon>Xylariaceae</taxon>
        <taxon>Xylaria</taxon>
    </lineage>
</organism>
<evidence type="ECO:0000313" key="2">
    <source>
        <dbReference type="Proteomes" id="UP001148614"/>
    </source>
</evidence>
<dbReference type="Proteomes" id="UP001148614">
    <property type="component" value="Unassembled WGS sequence"/>
</dbReference>